<dbReference type="Pfam" id="PF12043">
    <property type="entry name" value="DUF3527"/>
    <property type="match status" value="1"/>
</dbReference>
<dbReference type="Gramene" id="rna4151">
    <property type="protein sequence ID" value="RHN80249.1"/>
    <property type="gene ID" value="gene4151"/>
</dbReference>
<dbReference type="InterPro" id="IPR021916">
    <property type="entry name" value="DUF3527"/>
</dbReference>
<proteinExistence type="predicted"/>
<evidence type="ECO:0000313" key="2">
    <source>
        <dbReference type="EMBL" id="RHN80249.1"/>
    </source>
</evidence>
<dbReference type="EMBL" id="PSQE01000001">
    <property type="protein sequence ID" value="RHN80249.1"/>
    <property type="molecule type" value="Genomic_DNA"/>
</dbReference>
<dbReference type="EnsemblPlants" id="KEH42666">
    <property type="protein sequence ID" value="KEH42666"/>
    <property type="gene ID" value="MTR_1g073460"/>
</dbReference>
<evidence type="ECO:0000313" key="3">
    <source>
        <dbReference type="EnsemblPlants" id="KEH42666"/>
    </source>
</evidence>
<evidence type="ECO:0000313" key="4">
    <source>
        <dbReference type="Proteomes" id="UP000002051"/>
    </source>
</evidence>
<protein>
    <submittedName>
        <fullName evidence="1 3">Uncharacterized protein</fullName>
    </submittedName>
</protein>
<sequence length="101" mass="11775">MYMEGGFPHLIFSEHDQKEVYIAKLRKILDSTYDKVLDCVSASLKQGKRNGREIADDDLPPVRKMNVSTSFTFCSNSCRVMETEFTLKNHIPFNRTEKNRR</sequence>
<dbReference type="EMBL" id="CM001217">
    <property type="protein sequence ID" value="KEH42666.1"/>
    <property type="molecule type" value="Genomic_DNA"/>
</dbReference>
<reference evidence="1 4" key="1">
    <citation type="journal article" date="2011" name="Nature">
        <title>The Medicago genome provides insight into the evolution of rhizobial symbioses.</title>
        <authorList>
            <person name="Young N.D."/>
            <person name="Debelle F."/>
            <person name="Oldroyd G.E."/>
            <person name="Geurts R."/>
            <person name="Cannon S.B."/>
            <person name="Udvardi M.K."/>
            <person name="Benedito V.A."/>
            <person name="Mayer K.F."/>
            <person name="Gouzy J."/>
            <person name="Schoof H."/>
            <person name="Van de Peer Y."/>
            <person name="Proost S."/>
            <person name="Cook D.R."/>
            <person name="Meyers B.C."/>
            <person name="Spannagl M."/>
            <person name="Cheung F."/>
            <person name="De Mita S."/>
            <person name="Krishnakumar V."/>
            <person name="Gundlach H."/>
            <person name="Zhou S."/>
            <person name="Mudge J."/>
            <person name="Bharti A.K."/>
            <person name="Murray J.D."/>
            <person name="Naoumkina M.A."/>
            <person name="Rosen B."/>
            <person name="Silverstein K.A."/>
            <person name="Tang H."/>
            <person name="Rombauts S."/>
            <person name="Zhao P.X."/>
            <person name="Zhou P."/>
            <person name="Barbe V."/>
            <person name="Bardou P."/>
            <person name="Bechner M."/>
            <person name="Bellec A."/>
            <person name="Berger A."/>
            <person name="Berges H."/>
            <person name="Bidwell S."/>
            <person name="Bisseling T."/>
            <person name="Choisne N."/>
            <person name="Couloux A."/>
            <person name="Denny R."/>
            <person name="Deshpande S."/>
            <person name="Dai X."/>
            <person name="Doyle J.J."/>
            <person name="Dudez A.M."/>
            <person name="Farmer A.D."/>
            <person name="Fouteau S."/>
            <person name="Franken C."/>
            <person name="Gibelin C."/>
            <person name="Gish J."/>
            <person name="Goldstein S."/>
            <person name="Gonzalez A.J."/>
            <person name="Green P.J."/>
            <person name="Hallab A."/>
            <person name="Hartog M."/>
            <person name="Hua A."/>
            <person name="Humphray S.J."/>
            <person name="Jeong D.H."/>
            <person name="Jing Y."/>
            <person name="Jocker A."/>
            <person name="Kenton S.M."/>
            <person name="Kim D.J."/>
            <person name="Klee K."/>
            <person name="Lai H."/>
            <person name="Lang C."/>
            <person name="Lin S."/>
            <person name="Macmil S.L."/>
            <person name="Magdelenat G."/>
            <person name="Matthews L."/>
            <person name="McCorrison J."/>
            <person name="Monaghan E.L."/>
            <person name="Mun J.H."/>
            <person name="Najar F.Z."/>
            <person name="Nicholson C."/>
            <person name="Noirot C."/>
            <person name="O'Bleness M."/>
            <person name="Paule C.R."/>
            <person name="Poulain J."/>
            <person name="Prion F."/>
            <person name="Qin B."/>
            <person name="Qu C."/>
            <person name="Retzel E.F."/>
            <person name="Riddle C."/>
            <person name="Sallet E."/>
            <person name="Samain S."/>
            <person name="Samson N."/>
            <person name="Sanders I."/>
            <person name="Saurat O."/>
            <person name="Scarpelli C."/>
            <person name="Schiex T."/>
            <person name="Segurens B."/>
            <person name="Severin A.J."/>
            <person name="Sherrier D.J."/>
            <person name="Shi R."/>
            <person name="Sims S."/>
            <person name="Singer S.R."/>
            <person name="Sinharoy S."/>
            <person name="Sterck L."/>
            <person name="Viollet A."/>
            <person name="Wang B.B."/>
            <person name="Wang K."/>
            <person name="Wang M."/>
            <person name="Wang X."/>
            <person name="Warfsmann J."/>
            <person name="Weissenbach J."/>
            <person name="White D.D."/>
            <person name="White J.D."/>
            <person name="Wiley G.B."/>
            <person name="Wincker P."/>
            <person name="Xing Y."/>
            <person name="Yang L."/>
            <person name="Yao Z."/>
            <person name="Ying F."/>
            <person name="Zhai J."/>
            <person name="Zhou L."/>
            <person name="Zuber A."/>
            <person name="Denarie J."/>
            <person name="Dixon R.A."/>
            <person name="May G.D."/>
            <person name="Schwartz D.C."/>
            <person name="Rogers J."/>
            <person name="Quetier F."/>
            <person name="Town C.D."/>
            <person name="Roe B.A."/>
        </authorList>
    </citation>
    <scope>NUCLEOTIDE SEQUENCE [LARGE SCALE GENOMIC DNA]</scope>
    <source>
        <strain evidence="1">A17</strain>
        <strain evidence="3 4">cv. Jemalong A17</strain>
    </source>
</reference>
<evidence type="ECO:0000313" key="1">
    <source>
        <dbReference type="EMBL" id="KEH42666.1"/>
    </source>
</evidence>
<keyword evidence="4" id="KW-1185">Reference proteome</keyword>
<reference evidence="3" key="3">
    <citation type="submission" date="2015-04" db="UniProtKB">
        <authorList>
            <consortium name="EnsemblPlants"/>
        </authorList>
    </citation>
    <scope>IDENTIFICATION</scope>
    <source>
        <strain evidence="3">cv. Jemalong A17</strain>
    </source>
</reference>
<gene>
    <name evidence="1" type="ordered locus">MTR_1g073460</name>
    <name evidence="2" type="ORF">MtrunA17_Chr1g0186211</name>
</gene>
<reference evidence="1 4" key="2">
    <citation type="journal article" date="2014" name="BMC Genomics">
        <title>An improved genome release (version Mt4.0) for the model legume Medicago truncatula.</title>
        <authorList>
            <person name="Tang H."/>
            <person name="Krishnakumar V."/>
            <person name="Bidwell S."/>
            <person name="Rosen B."/>
            <person name="Chan A."/>
            <person name="Zhou S."/>
            <person name="Gentzbittel L."/>
            <person name="Childs K.L."/>
            <person name="Yandell M."/>
            <person name="Gundlach H."/>
            <person name="Mayer K.F."/>
            <person name="Schwartz D.C."/>
            <person name="Town C.D."/>
        </authorList>
    </citation>
    <scope>GENOME REANNOTATION</scope>
    <source>
        <strain evidence="1">A17</strain>
        <strain evidence="3 4">cv. Jemalong A17</strain>
    </source>
</reference>
<dbReference type="Proteomes" id="UP000002051">
    <property type="component" value="Unassembled WGS sequence"/>
</dbReference>
<dbReference type="Proteomes" id="UP000265566">
    <property type="component" value="Chromosome 1"/>
</dbReference>
<reference evidence="5" key="4">
    <citation type="journal article" date="2018" name="Nat. Plants">
        <title>Whole-genome landscape of Medicago truncatula symbiotic genes.</title>
        <authorList>
            <person name="Pecrix Y."/>
            <person name="Staton S.E."/>
            <person name="Sallet E."/>
            <person name="Lelandais-Briere C."/>
            <person name="Moreau S."/>
            <person name="Carrere S."/>
            <person name="Blein T."/>
            <person name="Jardinaud M.F."/>
            <person name="Latrasse D."/>
            <person name="Zouine M."/>
            <person name="Zahm M."/>
            <person name="Kreplak J."/>
            <person name="Mayjonade B."/>
            <person name="Satge C."/>
            <person name="Perez M."/>
            <person name="Cauet S."/>
            <person name="Marande W."/>
            <person name="Chantry-Darmon C."/>
            <person name="Lopez-Roques C."/>
            <person name="Bouchez O."/>
            <person name="Berard A."/>
            <person name="Debelle F."/>
            <person name="Munos S."/>
            <person name="Bendahmane A."/>
            <person name="Berges H."/>
            <person name="Niebel A."/>
            <person name="Buitink J."/>
            <person name="Frugier F."/>
            <person name="Benhamed M."/>
            <person name="Crespi M."/>
            <person name="Gouzy J."/>
            <person name="Gamas P."/>
        </authorList>
    </citation>
    <scope>NUCLEOTIDE SEQUENCE [LARGE SCALE GENOMIC DNA]</scope>
    <source>
        <strain evidence="5">cv. Jemalong A17</strain>
    </source>
</reference>
<name>A0A072VM09_MEDTR</name>
<dbReference type="STRING" id="3880.A0A072VM09"/>
<accession>A0A072VM09</accession>
<evidence type="ECO:0000313" key="5">
    <source>
        <dbReference type="Proteomes" id="UP000265566"/>
    </source>
</evidence>
<dbReference type="AlphaFoldDB" id="A0A072VM09"/>
<reference evidence="2" key="5">
    <citation type="journal article" date="2018" name="Nat. Plants">
        <title>Whole-genome landscape of Medicago truncatula symbiotic genes.</title>
        <authorList>
            <person name="Pecrix Y."/>
            <person name="Gamas P."/>
            <person name="Carrere S."/>
        </authorList>
    </citation>
    <scope>NUCLEOTIDE SEQUENCE</scope>
    <source>
        <tissue evidence="2">Leaves</tissue>
    </source>
</reference>
<dbReference type="HOGENOM" id="CLU_2295829_0_0_1"/>
<organism evidence="1 4">
    <name type="scientific">Medicago truncatula</name>
    <name type="common">Barrel medic</name>
    <name type="synonym">Medicago tribuloides</name>
    <dbReference type="NCBI Taxonomy" id="3880"/>
    <lineage>
        <taxon>Eukaryota</taxon>
        <taxon>Viridiplantae</taxon>
        <taxon>Streptophyta</taxon>
        <taxon>Embryophyta</taxon>
        <taxon>Tracheophyta</taxon>
        <taxon>Spermatophyta</taxon>
        <taxon>Magnoliopsida</taxon>
        <taxon>eudicotyledons</taxon>
        <taxon>Gunneridae</taxon>
        <taxon>Pentapetalae</taxon>
        <taxon>rosids</taxon>
        <taxon>fabids</taxon>
        <taxon>Fabales</taxon>
        <taxon>Fabaceae</taxon>
        <taxon>Papilionoideae</taxon>
        <taxon>50 kb inversion clade</taxon>
        <taxon>NPAAA clade</taxon>
        <taxon>Hologalegina</taxon>
        <taxon>IRL clade</taxon>
        <taxon>Trifolieae</taxon>
        <taxon>Medicago</taxon>
    </lineage>
</organism>